<dbReference type="GO" id="GO:0016020">
    <property type="term" value="C:membrane"/>
    <property type="evidence" value="ECO:0007669"/>
    <property type="project" value="UniProtKB-SubCell"/>
</dbReference>
<dbReference type="Gene3D" id="1.10.3730.20">
    <property type="match status" value="1"/>
</dbReference>
<evidence type="ECO:0000256" key="2">
    <source>
        <dbReference type="ARBA" id="ARBA00007362"/>
    </source>
</evidence>
<evidence type="ECO:0000256" key="4">
    <source>
        <dbReference type="ARBA" id="ARBA00022989"/>
    </source>
</evidence>
<evidence type="ECO:0000256" key="1">
    <source>
        <dbReference type="ARBA" id="ARBA00004141"/>
    </source>
</evidence>
<dbReference type="RefSeq" id="WP_047822741.1">
    <property type="nucleotide sequence ID" value="NZ_CP011770.1"/>
</dbReference>
<dbReference type="PANTHER" id="PTHR32322">
    <property type="entry name" value="INNER MEMBRANE TRANSPORTER"/>
    <property type="match status" value="1"/>
</dbReference>
<dbReference type="EMBL" id="CP011770">
    <property type="protein sequence ID" value="AKM11308.1"/>
    <property type="molecule type" value="Genomic_DNA"/>
</dbReference>
<dbReference type="PROSITE" id="PS51257">
    <property type="entry name" value="PROKAR_LIPOPROTEIN"/>
    <property type="match status" value="1"/>
</dbReference>
<evidence type="ECO:0000256" key="3">
    <source>
        <dbReference type="ARBA" id="ARBA00022692"/>
    </source>
</evidence>
<comment type="subcellular location">
    <subcellularLocation>
        <location evidence="1">Membrane</location>
        <topology evidence="1">Multi-pass membrane protein</topology>
    </subcellularLocation>
</comment>
<name>A0A0G3XLJ7_9SPHN</name>
<keyword evidence="5" id="KW-0472">Membrane</keyword>
<comment type="similarity">
    <text evidence="2">Belongs to the EamA transporter family.</text>
</comment>
<organism evidence="6 7">
    <name type="scientific">Croceicoccus naphthovorans</name>
    <dbReference type="NCBI Taxonomy" id="1348774"/>
    <lineage>
        <taxon>Bacteria</taxon>
        <taxon>Pseudomonadati</taxon>
        <taxon>Pseudomonadota</taxon>
        <taxon>Alphaproteobacteria</taxon>
        <taxon>Sphingomonadales</taxon>
        <taxon>Erythrobacteraceae</taxon>
        <taxon>Croceicoccus</taxon>
    </lineage>
</organism>
<dbReference type="InterPro" id="IPR000620">
    <property type="entry name" value="EamA_dom"/>
</dbReference>
<gene>
    <name evidence="6" type="ORF">AB433_17105</name>
</gene>
<dbReference type="PATRIC" id="fig|1348774.3.peg.3595"/>
<dbReference type="InterPro" id="IPR050638">
    <property type="entry name" value="AA-Vitamin_Transporters"/>
</dbReference>
<evidence type="ECO:0000313" key="7">
    <source>
        <dbReference type="Proteomes" id="UP000035287"/>
    </source>
</evidence>
<dbReference type="Pfam" id="PF00892">
    <property type="entry name" value="EamA"/>
    <property type="match status" value="2"/>
</dbReference>
<dbReference type="AlphaFoldDB" id="A0A0G3XLJ7"/>
<reference evidence="6 7" key="1">
    <citation type="submission" date="2015-06" db="EMBL/GenBank/DDBJ databases">
        <authorList>
            <person name="Zeng Y."/>
            <person name="Huang Y."/>
        </authorList>
    </citation>
    <scope>NUCLEOTIDE SEQUENCE [LARGE SCALE GENOMIC DNA]</scope>
    <source>
        <strain evidence="6 7">PQ-2</strain>
    </source>
</reference>
<keyword evidence="4" id="KW-1133">Transmembrane helix</keyword>
<evidence type="ECO:0000313" key="6">
    <source>
        <dbReference type="EMBL" id="AKM11308.1"/>
    </source>
</evidence>
<dbReference type="OrthoDB" id="9814238at2"/>
<dbReference type="SUPFAM" id="SSF103481">
    <property type="entry name" value="Multidrug resistance efflux transporter EmrE"/>
    <property type="match status" value="2"/>
</dbReference>
<keyword evidence="3" id="KW-0812">Transmembrane</keyword>
<dbReference type="PANTHER" id="PTHR32322:SF2">
    <property type="entry name" value="EAMA DOMAIN-CONTAINING PROTEIN"/>
    <property type="match status" value="1"/>
</dbReference>
<evidence type="ECO:0000256" key="5">
    <source>
        <dbReference type="ARBA" id="ARBA00023136"/>
    </source>
</evidence>
<accession>A0A0G3XLJ7</accession>
<sequence>MPARLSAIFVMLLWASCYPLITVGLDSAPHLTFAVLRAVLAGTTLLAVGIILRKPFPRDGSIWGWIILAGLGMTGLGYYGMFHAAEFVSPGLATVIANSQPLIAAGLAFLFLRERLSSKGWIGLWLGFAGILIIAGPRILQGPLALSTGFAYVLLAAFGVAVGNIAIKKLSGRADAAIAMGLQLLIGAVPLAFLALLTEDQGQIDWSPVFIASLLGLAIPGTALAFWLWQYTLGKIELSKANVFSFLVPVFGLTIGAAFFGERLTPLIIMGTAIATAGVWLTTIKSSSDVQPKAKGARDGRA</sequence>
<dbReference type="InterPro" id="IPR037185">
    <property type="entry name" value="EmrE-like"/>
</dbReference>
<keyword evidence="7" id="KW-1185">Reference proteome</keyword>
<dbReference type="Proteomes" id="UP000035287">
    <property type="component" value="Chromosome"/>
</dbReference>
<dbReference type="KEGG" id="cna:AB433_17105"/>
<proteinExistence type="inferred from homology"/>
<protein>
    <submittedName>
        <fullName evidence="6">Transporter</fullName>
    </submittedName>
</protein>